<proteinExistence type="predicted"/>
<dbReference type="EMBL" id="LT991978">
    <property type="protein sequence ID" value="SPK77416.1"/>
    <property type="molecule type" value="Genomic_DNA"/>
</dbReference>
<geneLocation type="plasmid" evidence="1">
    <name>III</name>
</geneLocation>
<dbReference type="Proteomes" id="UP000255505">
    <property type="component" value="Plasmid III"/>
</dbReference>
<evidence type="ECO:0000313" key="2">
    <source>
        <dbReference type="Proteomes" id="UP000255505"/>
    </source>
</evidence>
<evidence type="ECO:0000313" key="1">
    <source>
        <dbReference type="EMBL" id="SPK77416.1"/>
    </source>
</evidence>
<sequence length="194" mass="20958">MNRPLRSEAAVRTMRTVRLGWDIAMVSIERMGLAQGRALQRLPPGMNLVGVPQLLVRRRSVVGANRFPRRPEALDVLAQNPRADVRVGASIEQVGARDAISPQPRQMDGVDLHEPDVFRTVGIAVDDPGPHSGLLPGNAAQQGRAHAMESRSIVKTVRAGTAAYEQHQTARCGNCTDLHSATCSLNLTCGTRST</sequence>
<accession>A0A375IRW0</accession>
<gene>
    <name evidence="1" type="ORF">CT19425_P30265</name>
</gene>
<name>A0A375IRW0_9BURK</name>
<keyword evidence="1" id="KW-0614">Plasmid</keyword>
<reference evidence="1 2" key="1">
    <citation type="submission" date="2018-01" db="EMBL/GenBank/DDBJ databases">
        <authorList>
            <person name="Gaut B.S."/>
            <person name="Morton B.R."/>
            <person name="Clegg M.T."/>
            <person name="Duvall M.R."/>
        </authorList>
    </citation>
    <scope>NUCLEOTIDE SEQUENCE [LARGE SCALE GENOMIC DNA]</scope>
    <source>
        <strain evidence="1">Cupriavidus taiwanensis LMG 19425</strain>
        <plasmid evidence="2">Plasmid iii</plasmid>
    </source>
</reference>
<dbReference type="AlphaFoldDB" id="A0A375IRW0"/>
<organism evidence="1 2">
    <name type="scientific">Cupriavidus taiwanensis</name>
    <dbReference type="NCBI Taxonomy" id="164546"/>
    <lineage>
        <taxon>Bacteria</taxon>
        <taxon>Pseudomonadati</taxon>
        <taxon>Pseudomonadota</taxon>
        <taxon>Betaproteobacteria</taxon>
        <taxon>Burkholderiales</taxon>
        <taxon>Burkholderiaceae</taxon>
        <taxon>Cupriavidus</taxon>
    </lineage>
</organism>
<protein>
    <submittedName>
        <fullName evidence="1">Uncharacterized protein</fullName>
    </submittedName>
</protein>